<dbReference type="EMBL" id="HG793130">
    <property type="protein sequence ID" value="CDK29179.1"/>
    <property type="molecule type" value="Genomic_DNA"/>
</dbReference>
<proteinExistence type="predicted"/>
<evidence type="ECO:0000256" key="1">
    <source>
        <dbReference type="SAM" id="MobiDB-lite"/>
    </source>
</evidence>
<dbReference type="GeneID" id="34522556"/>
<dbReference type="RefSeq" id="XP_022461168.1">
    <property type="nucleotide sequence ID" value="XM_022606324.1"/>
</dbReference>
<accession>W6MR15</accession>
<dbReference type="Proteomes" id="UP000019384">
    <property type="component" value="Unassembled WGS sequence"/>
</dbReference>
<sequence>MVLQFYELKCHKDSILSIYRSLLRASIHINEICPKVEQLQCISKVREEFRRFSKDKSSWRTRKRLIDAGIIDRELLGAFEQSRDVSEYVNTKLSEVLYHQPPPPPPRKLHDNHQEPEDWEEARKRHQKTKLAGYVVCQMKKDQSKHILSHKSKLDRKWMDQVYTSRALFARANTRLGRVKRAVNRPFRFIYKGVHTARGRILFAKTPWGKLLYHDTRNFIAFRRHYERLIAEKPQMEQYSAEYEEMYSFEANWEGLLKTSLGPHYVSEESLMGVEPSNSVSWPETLPRYRAEVERLTQYHNMRMSEHNRKQLLYTSKILPDYKGQLQAKARLLRRIMNTTKDRKIGPYTDMAGESLSKLLNDNYMKSGTKLPALNIE</sequence>
<name>W6MR15_9ASCO</name>
<organism evidence="2 3">
    <name type="scientific">Kuraishia capsulata CBS 1993</name>
    <dbReference type="NCBI Taxonomy" id="1382522"/>
    <lineage>
        <taxon>Eukaryota</taxon>
        <taxon>Fungi</taxon>
        <taxon>Dikarya</taxon>
        <taxon>Ascomycota</taxon>
        <taxon>Saccharomycotina</taxon>
        <taxon>Pichiomycetes</taxon>
        <taxon>Pichiales</taxon>
        <taxon>Pichiaceae</taxon>
        <taxon>Kuraishia</taxon>
    </lineage>
</organism>
<protein>
    <submittedName>
        <fullName evidence="2">Uncharacterized protein</fullName>
    </submittedName>
</protein>
<evidence type="ECO:0000313" key="2">
    <source>
        <dbReference type="EMBL" id="CDK29179.1"/>
    </source>
</evidence>
<reference evidence="2" key="1">
    <citation type="submission" date="2013-12" db="EMBL/GenBank/DDBJ databases">
        <authorList>
            <person name="Genoscope - CEA"/>
        </authorList>
    </citation>
    <scope>NUCLEOTIDE SEQUENCE</scope>
    <source>
        <strain evidence="2">CBS 1993</strain>
    </source>
</reference>
<feature type="region of interest" description="Disordered" evidence="1">
    <location>
        <begin position="99"/>
        <end position="118"/>
    </location>
</feature>
<dbReference type="AlphaFoldDB" id="W6MR15"/>
<dbReference type="HOGENOM" id="CLU_733762_0_0_1"/>
<gene>
    <name evidence="2" type="ORF">KUCA_T00005166001</name>
</gene>
<keyword evidence="3" id="KW-1185">Reference proteome</keyword>
<reference evidence="2" key="2">
    <citation type="submission" date="2014-02" db="EMBL/GenBank/DDBJ databases">
        <title>Complete DNA sequence of /Kuraishia capsulata/ illustrates novel genomic features among budding yeasts (/Saccharomycotina/).</title>
        <authorList>
            <person name="Morales L."/>
            <person name="Noel B."/>
            <person name="Porcel B."/>
            <person name="Marcet-Houben M."/>
            <person name="Hullo M-F."/>
            <person name="Sacerdot C."/>
            <person name="Tekaia F."/>
            <person name="Leh-Louis V."/>
            <person name="Despons L."/>
            <person name="Khanna V."/>
            <person name="Aury J-M."/>
            <person name="Barbe V."/>
            <person name="Couloux A."/>
            <person name="Labadie K."/>
            <person name="Pelletier E."/>
            <person name="Souciet J-L."/>
            <person name="Boekhout T."/>
            <person name="Gabaldon T."/>
            <person name="Wincker P."/>
            <person name="Dujon B."/>
        </authorList>
    </citation>
    <scope>NUCLEOTIDE SEQUENCE</scope>
    <source>
        <strain evidence="2">CBS 1993</strain>
    </source>
</reference>
<evidence type="ECO:0000313" key="3">
    <source>
        <dbReference type="Proteomes" id="UP000019384"/>
    </source>
</evidence>